<dbReference type="InterPro" id="IPR004556">
    <property type="entry name" value="HemK-like"/>
</dbReference>
<dbReference type="NCBIfam" id="TIGR00536">
    <property type="entry name" value="hemK_fam"/>
    <property type="match status" value="1"/>
</dbReference>
<dbReference type="PROSITE" id="PS00092">
    <property type="entry name" value="N6_MTASE"/>
    <property type="match status" value="1"/>
</dbReference>
<dbReference type="InterPro" id="IPR002052">
    <property type="entry name" value="DNA_methylase_N6_adenine_CS"/>
</dbReference>
<dbReference type="InterPro" id="IPR019874">
    <property type="entry name" value="RF_methyltr_PrmC"/>
</dbReference>
<proteinExistence type="predicted"/>
<evidence type="ECO:0000256" key="2">
    <source>
        <dbReference type="ARBA" id="ARBA00022679"/>
    </source>
</evidence>
<dbReference type="eggNOG" id="COG2890">
    <property type="taxonomic scope" value="Bacteria"/>
</dbReference>
<dbReference type="EC" id="2.1.1.-" evidence="7"/>
<dbReference type="PANTHER" id="PTHR18895">
    <property type="entry name" value="HEMK METHYLTRANSFERASE"/>
    <property type="match status" value="1"/>
</dbReference>
<evidence type="ECO:0000259" key="5">
    <source>
        <dbReference type="Pfam" id="PF17827"/>
    </source>
</evidence>
<reference evidence="7 9" key="2">
    <citation type="submission" date="2018-06" db="EMBL/GenBank/DDBJ databases">
        <authorList>
            <consortium name="Pathogen Informatics"/>
            <person name="Doyle S."/>
        </authorList>
    </citation>
    <scope>NUCLEOTIDE SEQUENCE [LARGE SCALE GENOMIC DNA]</scope>
    <source>
        <strain evidence="7 9">NCTC12858</strain>
    </source>
</reference>
<dbReference type="OrthoDB" id="9800643at2"/>
<dbReference type="InterPro" id="IPR025714">
    <property type="entry name" value="Methyltranfer_dom"/>
</dbReference>
<dbReference type="EMBL" id="LS483447">
    <property type="protein sequence ID" value="SQH73671.1"/>
    <property type="molecule type" value="Genomic_DNA"/>
</dbReference>
<accession>A0A0A2FCI9</accession>
<evidence type="ECO:0000313" key="6">
    <source>
        <dbReference type="EMBL" id="KGN93917.1"/>
    </source>
</evidence>
<feature type="domain" description="Release factor glutamine methyltransferase N-terminal" evidence="5">
    <location>
        <begin position="27"/>
        <end position="77"/>
    </location>
</feature>
<protein>
    <submittedName>
        <fullName evidence="7">Release factor glutamine methyltransferase</fullName>
        <ecNumber evidence="7">2.1.1.-</ecNumber>
    </submittedName>
</protein>
<dbReference type="KEGG" id="pcre:NCTC12858_01536"/>
<keyword evidence="1 7" id="KW-0489">Methyltransferase</keyword>
<dbReference type="InterPro" id="IPR050320">
    <property type="entry name" value="N5-glutamine_MTase"/>
</dbReference>
<dbReference type="Proteomes" id="UP000030136">
    <property type="component" value="Unassembled WGS sequence"/>
</dbReference>
<evidence type="ECO:0000259" key="4">
    <source>
        <dbReference type="Pfam" id="PF13847"/>
    </source>
</evidence>
<dbReference type="InterPro" id="IPR029063">
    <property type="entry name" value="SAM-dependent_MTases_sf"/>
</dbReference>
<gene>
    <name evidence="7" type="primary">prmC</name>
    <name evidence="6" type="ORF">HQ38_07855</name>
    <name evidence="7" type="ORF">NCTC12858_01536</name>
</gene>
<keyword evidence="9" id="KW-1185">Reference proteome</keyword>
<dbReference type="PANTHER" id="PTHR18895:SF74">
    <property type="entry name" value="MTRF1L RELEASE FACTOR GLUTAMINE METHYLTRANSFERASE"/>
    <property type="match status" value="1"/>
</dbReference>
<dbReference type="Proteomes" id="UP000249300">
    <property type="component" value="Chromosome 1"/>
</dbReference>
<evidence type="ECO:0000313" key="8">
    <source>
        <dbReference type="Proteomes" id="UP000030136"/>
    </source>
</evidence>
<dbReference type="GO" id="GO:0003676">
    <property type="term" value="F:nucleic acid binding"/>
    <property type="evidence" value="ECO:0007669"/>
    <property type="project" value="InterPro"/>
</dbReference>
<dbReference type="Gene3D" id="1.10.8.10">
    <property type="entry name" value="DNA helicase RuvA subunit, C-terminal domain"/>
    <property type="match status" value="1"/>
</dbReference>
<dbReference type="AlphaFoldDB" id="A0A0A2FCI9"/>
<dbReference type="STRING" id="393921.HQ45_08415"/>
<reference evidence="6 8" key="1">
    <citation type="submission" date="2014-08" db="EMBL/GenBank/DDBJ databases">
        <title>Porphyromonas crevioricanis strain:COT-253_OH1447 Genome sequencing.</title>
        <authorList>
            <person name="Wallis C."/>
            <person name="Deusch O."/>
            <person name="O'Flynn C."/>
            <person name="Davis I."/>
            <person name="Jospin G."/>
            <person name="Darling A.E."/>
            <person name="Coil D.A."/>
            <person name="Alexiev A."/>
            <person name="Horsfall A."/>
            <person name="Kirkwood N."/>
            <person name="Harris S."/>
            <person name="Eisen J.A."/>
        </authorList>
    </citation>
    <scope>NUCLEOTIDE SEQUENCE [LARGE SCALE GENOMIC DNA]</scope>
    <source>
        <strain evidence="8">COT-253 OH1447</strain>
        <strain evidence="6">COT-253_OH1447</strain>
    </source>
</reference>
<evidence type="ECO:0000313" key="9">
    <source>
        <dbReference type="Proteomes" id="UP000249300"/>
    </source>
</evidence>
<keyword evidence="2 7" id="KW-0808">Transferase</keyword>
<dbReference type="CDD" id="cd02440">
    <property type="entry name" value="AdoMet_MTases"/>
    <property type="match status" value="1"/>
</dbReference>
<evidence type="ECO:0000313" key="7">
    <source>
        <dbReference type="EMBL" id="SQH73671.1"/>
    </source>
</evidence>
<keyword evidence="3" id="KW-0949">S-adenosyl-L-methionine</keyword>
<sequence length="291" mass="33438">MNIRTATDLCYNRLSILYESAELTGLVRLLLSEILGLSYTEMLLTDKDRVLTLAEHEHLVTALQRLETHEPIQYVLGKAYFHDYDFEVAPGVLIPRPETELLCDEIIRKEHRQTGLRILDIGCGSGCIAITLANKLHKAEVWGLEMSSEALIIGQRNAGRLVANQNIHLLQGDITQSQPSRQLLGLQFDLIVSNPPYIRPEESQHMRPNVLQYEPHQALFAPPKDPLYFYRHIARFSQKHLTARGRIYLEVNEALAQEVAQLMQDELKLTAEVQRDWREKERFVYVNCINS</sequence>
<evidence type="ECO:0000256" key="1">
    <source>
        <dbReference type="ARBA" id="ARBA00022603"/>
    </source>
</evidence>
<feature type="domain" description="Methyltransferase" evidence="4">
    <location>
        <begin position="114"/>
        <end position="217"/>
    </location>
</feature>
<dbReference type="GO" id="GO:0032259">
    <property type="term" value="P:methylation"/>
    <property type="evidence" value="ECO:0007669"/>
    <property type="project" value="UniProtKB-KW"/>
</dbReference>
<dbReference type="Pfam" id="PF13847">
    <property type="entry name" value="Methyltransf_31"/>
    <property type="match status" value="1"/>
</dbReference>
<dbReference type="InterPro" id="IPR040758">
    <property type="entry name" value="PrmC_N"/>
</dbReference>
<dbReference type="GO" id="GO:0008276">
    <property type="term" value="F:protein methyltransferase activity"/>
    <property type="evidence" value="ECO:0007669"/>
    <property type="project" value="InterPro"/>
</dbReference>
<organism evidence="7 9">
    <name type="scientific">Porphyromonas crevioricanis</name>
    <dbReference type="NCBI Taxonomy" id="393921"/>
    <lineage>
        <taxon>Bacteria</taxon>
        <taxon>Pseudomonadati</taxon>
        <taxon>Bacteroidota</taxon>
        <taxon>Bacteroidia</taxon>
        <taxon>Bacteroidales</taxon>
        <taxon>Porphyromonadaceae</taxon>
        <taxon>Porphyromonas</taxon>
    </lineage>
</organism>
<dbReference type="RefSeq" id="WP_023937579.1">
    <property type="nucleotide sequence ID" value="NZ_FUXH01000009.1"/>
</dbReference>
<dbReference type="Gene3D" id="3.40.50.150">
    <property type="entry name" value="Vaccinia Virus protein VP39"/>
    <property type="match status" value="1"/>
</dbReference>
<evidence type="ECO:0000256" key="3">
    <source>
        <dbReference type="ARBA" id="ARBA00022691"/>
    </source>
</evidence>
<dbReference type="SUPFAM" id="SSF53335">
    <property type="entry name" value="S-adenosyl-L-methionine-dependent methyltransferases"/>
    <property type="match status" value="1"/>
</dbReference>
<dbReference type="EMBL" id="JQJC01000022">
    <property type="protein sequence ID" value="KGN93917.1"/>
    <property type="molecule type" value="Genomic_DNA"/>
</dbReference>
<dbReference type="NCBIfam" id="TIGR03534">
    <property type="entry name" value="RF_mod_PrmC"/>
    <property type="match status" value="1"/>
</dbReference>
<name>A0A0A2FCI9_9PORP</name>
<dbReference type="Pfam" id="PF17827">
    <property type="entry name" value="PrmC_N"/>
    <property type="match status" value="1"/>
</dbReference>